<feature type="domain" description="OmpR/PhoB-type" evidence="7">
    <location>
        <begin position="126"/>
        <end position="224"/>
    </location>
</feature>
<protein>
    <submittedName>
        <fullName evidence="8">Two component transcriptional regulator, winged helix family</fullName>
    </submittedName>
</protein>
<dbReference type="InterPro" id="IPR001867">
    <property type="entry name" value="OmpR/PhoB-type_DNA-bd"/>
</dbReference>
<dbReference type="AlphaFoldDB" id="A0A212KBN0"/>
<keyword evidence="2" id="KW-0902">Two-component regulatory system</keyword>
<evidence type="ECO:0000259" key="7">
    <source>
        <dbReference type="PROSITE" id="PS51755"/>
    </source>
</evidence>
<accession>A0A212KBN0</accession>
<dbReference type="PANTHER" id="PTHR48111">
    <property type="entry name" value="REGULATOR OF RPOS"/>
    <property type="match status" value="1"/>
</dbReference>
<dbReference type="Pfam" id="PF00486">
    <property type="entry name" value="Trans_reg_C"/>
    <property type="match status" value="1"/>
</dbReference>
<dbReference type="Gene3D" id="1.10.10.10">
    <property type="entry name" value="Winged helix-like DNA-binding domain superfamily/Winged helix DNA-binding domain"/>
    <property type="match status" value="1"/>
</dbReference>
<dbReference type="SUPFAM" id="SSF52172">
    <property type="entry name" value="CheY-like"/>
    <property type="match status" value="1"/>
</dbReference>
<evidence type="ECO:0000313" key="8">
    <source>
        <dbReference type="EMBL" id="SBW09072.1"/>
    </source>
</evidence>
<dbReference type="GO" id="GO:0032993">
    <property type="term" value="C:protein-DNA complex"/>
    <property type="evidence" value="ECO:0007669"/>
    <property type="project" value="TreeGrafter"/>
</dbReference>
<comment type="caution">
    <text evidence="4">Lacks conserved residue(s) required for the propagation of feature annotation.</text>
</comment>
<dbReference type="SMART" id="SM00862">
    <property type="entry name" value="Trans_reg_C"/>
    <property type="match status" value="1"/>
</dbReference>
<dbReference type="InterPro" id="IPR039420">
    <property type="entry name" value="WalR-like"/>
</dbReference>
<evidence type="ECO:0000256" key="4">
    <source>
        <dbReference type="PROSITE-ProRule" id="PRU00169"/>
    </source>
</evidence>
<evidence type="ECO:0000256" key="1">
    <source>
        <dbReference type="ARBA" id="ARBA00022553"/>
    </source>
</evidence>
<dbReference type="PANTHER" id="PTHR48111:SF40">
    <property type="entry name" value="PHOSPHATE REGULON TRANSCRIPTIONAL REGULATORY PROTEIN PHOB"/>
    <property type="match status" value="1"/>
</dbReference>
<proteinExistence type="predicted"/>
<keyword evidence="1" id="KW-0597">Phosphoprotein</keyword>
<dbReference type="CDD" id="cd00383">
    <property type="entry name" value="trans_reg_C"/>
    <property type="match status" value="1"/>
</dbReference>
<dbReference type="GO" id="GO:0000976">
    <property type="term" value="F:transcription cis-regulatory region binding"/>
    <property type="evidence" value="ECO:0007669"/>
    <property type="project" value="TreeGrafter"/>
</dbReference>
<sequence>MAGRRVLIVESDAVLRRSLAEQILAQEGFAEVETAAHAAEGGTMAAAKRYDALILAAALPDGTGAALTRRLRAEGVAWPVLILGGDPPEDVGDLGGVCETLAKPFRIAALLQRLRALIRSFESSDDAVLTIGPYTFKPASKHLVEADDRIVRLTEKEASILKFLYRAGDVVPREVLLHEVWGYNPAVTTHTLETHVYRLRQKIEKDPSNAQILVTDTGGYRLVP</sequence>
<dbReference type="GO" id="GO:0005829">
    <property type="term" value="C:cytosol"/>
    <property type="evidence" value="ECO:0007669"/>
    <property type="project" value="TreeGrafter"/>
</dbReference>
<dbReference type="InterPro" id="IPR011006">
    <property type="entry name" value="CheY-like_superfamily"/>
</dbReference>
<dbReference type="SUPFAM" id="SSF46894">
    <property type="entry name" value="C-terminal effector domain of the bipartite response regulators"/>
    <property type="match status" value="1"/>
</dbReference>
<organism evidence="8">
    <name type="scientific">uncultured Alphaproteobacteria bacterium</name>
    <dbReference type="NCBI Taxonomy" id="91750"/>
    <lineage>
        <taxon>Bacteria</taxon>
        <taxon>Pseudomonadati</taxon>
        <taxon>Pseudomonadota</taxon>
        <taxon>Alphaproteobacteria</taxon>
        <taxon>environmental samples</taxon>
    </lineage>
</organism>
<dbReference type="Pfam" id="PF00072">
    <property type="entry name" value="Response_reg"/>
    <property type="match status" value="1"/>
</dbReference>
<dbReference type="PROSITE" id="PS51755">
    <property type="entry name" value="OMPR_PHOB"/>
    <property type="match status" value="1"/>
</dbReference>
<name>A0A212KBN0_9PROT</name>
<feature type="domain" description="Response regulatory" evidence="6">
    <location>
        <begin position="5"/>
        <end position="118"/>
    </location>
</feature>
<evidence type="ECO:0000256" key="3">
    <source>
        <dbReference type="ARBA" id="ARBA00023125"/>
    </source>
</evidence>
<dbReference type="InterPro" id="IPR036388">
    <property type="entry name" value="WH-like_DNA-bd_sf"/>
</dbReference>
<feature type="DNA-binding region" description="OmpR/PhoB-type" evidence="5">
    <location>
        <begin position="126"/>
        <end position="224"/>
    </location>
</feature>
<dbReference type="GO" id="GO:0006355">
    <property type="term" value="P:regulation of DNA-templated transcription"/>
    <property type="evidence" value="ECO:0007669"/>
    <property type="project" value="InterPro"/>
</dbReference>
<evidence type="ECO:0000256" key="5">
    <source>
        <dbReference type="PROSITE-ProRule" id="PRU01091"/>
    </source>
</evidence>
<dbReference type="EMBL" id="FLUO01000001">
    <property type="protein sequence ID" value="SBW09072.1"/>
    <property type="molecule type" value="Genomic_DNA"/>
</dbReference>
<evidence type="ECO:0000259" key="6">
    <source>
        <dbReference type="PROSITE" id="PS50110"/>
    </source>
</evidence>
<dbReference type="Gene3D" id="3.40.50.2300">
    <property type="match status" value="1"/>
</dbReference>
<dbReference type="SMART" id="SM00448">
    <property type="entry name" value="REC"/>
    <property type="match status" value="1"/>
</dbReference>
<evidence type="ECO:0000256" key="2">
    <source>
        <dbReference type="ARBA" id="ARBA00023012"/>
    </source>
</evidence>
<dbReference type="PROSITE" id="PS50110">
    <property type="entry name" value="RESPONSE_REGULATORY"/>
    <property type="match status" value="1"/>
</dbReference>
<gene>
    <name evidence="8" type="ORF">KL86APRO_12509</name>
</gene>
<dbReference type="InterPro" id="IPR001789">
    <property type="entry name" value="Sig_transdc_resp-reg_receiver"/>
</dbReference>
<dbReference type="InterPro" id="IPR016032">
    <property type="entry name" value="Sig_transdc_resp-reg_C-effctor"/>
</dbReference>
<dbReference type="GO" id="GO:0000156">
    <property type="term" value="F:phosphorelay response regulator activity"/>
    <property type="evidence" value="ECO:0007669"/>
    <property type="project" value="TreeGrafter"/>
</dbReference>
<keyword evidence="3 5" id="KW-0238">DNA-binding</keyword>
<reference evidence="8" key="1">
    <citation type="submission" date="2016-04" db="EMBL/GenBank/DDBJ databases">
        <authorList>
            <person name="Evans L.H."/>
            <person name="Alamgir A."/>
            <person name="Owens N."/>
            <person name="Weber N.D."/>
            <person name="Virtaneva K."/>
            <person name="Barbian K."/>
            <person name="Babar A."/>
            <person name="Rosenke K."/>
        </authorList>
    </citation>
    <scope>NUCLEOTIDE SEQUENCE</scope>
    <source>
        <strain evidence="8">86</strain>
    </source>
</reference>